<dbReference type="Pfam" id="PF01699">
    <property type="entry name" value="Na_Ca_ex"/>
    <property type="match status" value="2"/>
</dbReference>
<feature type="transmembrane region" description="Helical" evidence="8">
    <location>
        <begin position="310"/>
        <end position="333"/>
    </location>
</feature>
<comment type="caution">
    <text evidence="10">The sequence shown here is derived from an EMBL/GenBank/DDBJ whole genome shotgun (WGS) entry which is preliminary data.</text>
</comment>
<evidence type="ECO:0000256" key="8">
    <source>
        <dbReference type="SAM" id="Phobius"/>
    </source>
</evidence>
<comment type="subcellular location">
    <subcellularLocation>
        <location evidence="1">Endomembrane system</location>
        <topology evidence="1">Multi-pass membrane protein</topology>
    </subcellularLocation>
</comment>
<name>A0ABW4RG78_9BACL</name>
<keyword evidence="11" id="KW-1185">Reference proteome</keyword>
<dbReference type="Proteomes" id="UP001597233">
    <property type="component" value="Unassembled WGS sequence"/>
</dbReference>
<dbReference type="InterPro" id="IPR044880">
    <property type="entry name" value="NCX_ion-bd_dom_sf"/>
</dbReference>
<sequence>MKKHISTILLAIFFVLSAVAHYAGFNPVLQFIFSAIAVILVAGFLGRATESVAHYAGQRLGGFLNATFGNAAELIIAIMLLREGLYDMVKASLTGSIIGNLLLVLGLSIFAGGLKHKVQNFNVALANMNGSLMIVAVIALFVPALFLNTHSITHPQVNTLSLIVAGLLILAYIAWLIFSMVTHKHYLEDVKLTPVSAGGHGAGAGIPQVNSAVATGADSQPASTSTADTHEEEQPDWSKKRSILYLLIATVMTAFVSEWLVGTLETFTTSFGFSELFVGAFVVAIIGNAAEHSAAILLAMKNKIGASVEIAVGSSLQIALFVAPVLVFVSFFLGNTMDIVFTTLELVAIMVSVFIAKSIIQDGSTNWYEGLLLIVVYIILGVSFYLV</sequence>
<keyword evidence="6 8" id="KW-0472">Membrane</keyword>
<proteinExistence type="predicted"/>
<protein>
    <submittedName>
        <fullName evidence="10">Calcium:proton antiporter</fullName>
    </submittedName>
</protein>
<feature type="transmembrane region" description="Helical" evidence="8">
    <location>
        <begin position="339"/>
        <end position="360"/>
    </location>
</feature>
<dbReference type="Gene3D" id="1.20.1420.30">
    <property type="entry name" value="NCX, central ion-binding region"/>
    <property type="match status" value="2"/>
</dbReference>
<dbReference type="InterPro" id="IPR004837">
    <property type="entry name" value="NaCa_Exmemb"/>
</dbReference>
<feature type="transmembrane region" description="Helical" evidence="8">
    <location>
        <begin position="276"/>
        <end position="298"/>
    </location>
</feature>
<evidence type="ECO:0000256" key="2">
    <source>
        <dbReference type="ARBA" id="ARBA00022448"/>
    </source>
</evidence>
<dbReference type="EMBL" id="JBHUEH010000011">
    <property type="protein sequence ID" value="MFD1885277.1"/>
    <property type="molecule type" value="Genomic_DNA"/>
</dbReference>
<accession>A0ABW4RG78</accession>
<dbReference type="PANTHER" id="PTHR31503">
    <property type="entry name" value="VACUOLAR CALCIUM ION TRANSPORTER"/>
    <property type="match status" value="1"/>
</dbReference>
<dbReference type="RefSeq" id="WP_347326666.1">
    <property type="nucleotide sequence ID" value="NZ_JBCGUH010000014.1"/>
</dbReference>
<feature type="domain" description="Sodium/calcium exchanger membrane region" evidence="9">
    <location>
        <begin position="28"/>
        <end position="180"/>
    </location>
</feature>
<keyword evidence="3 8" id="KW-0812">Transmembrane</keyword>
<evidence type="ECO:0000259" key="9">
    <source>
        <dbReference type="Pfam" id="PF01699"/>
    </source>
</evidence>
<feature type="transmembrane region" description="Helical" evidence="8">
    <location>
        <begin position="159"/>
        <end position="178"/>
    </location>
</feature>
<feature type="domain" description="Sodium/calcium exchanger membrane region" evidence="9">
    <location>
        <begin position="242"/>
        <end position="380"/>
    </location>
</feature>
<dbReference type="InterPro" id="IPR004713">
    <property type="entry name" value="CaH_exchang"/>
</dbReference>
<organism evidence="10 11">
    <name type="scientific">Paenibacillus wenxiniae</name>
    <dbReference type="NCBI Taxonomy" id="1636843"/>
    <lineage>
        <taxon>Bacteria</taxon>
        <taxon>Bacillati</taxon>
        <taxon>Bacillota</taxon>
        <taxon>Bacilli</taxon>
        <taxon>Bacillales</taxon>
        <taxon>Paenibacillaceae</taxon>
        <taxon>Paenibacillus</taxon>
    </lineage>
</organism>
<evidence type="ECO:0000313" key="11">
    <source>
        <dbReference type="Proteomes" id="UP001597233"/>
    </source>
</evidence>
<reference evidence="11" key="1">
    <citation type="journal article" date="2019" name="Int. J. Syst. Evol. Microbiol.">
        <title>The Global Catalogue of Microorganisms (GCM) 10K type strain sequencing project: providing services to taxonomists for standard genome sequencing and annotation.</title>
        <authorList>
            <consortium name="The Broad Institute Genomics Platform"/>
            <consortium name="The Broad Institute Genome Sequencing Center for Infectious Disease"/>
            <person name="Wu L."/>
            <person name="Ma J."/>
        </authorList>
    </citation>
    <scope>NUCLEOTIDE SEQUENCE [LARGE SCALE GENOMIC DNA]</scope>
    <source>
        <strain evidence="11">CCUG 54950</strain>
    </source>
</reference>
<feature type="transmembrane region" description="Helical" evidence="8">
    <location>
        <begin position="367"/>
        <end position="386"/>
    </location>
</feature>
<evidence type="ECO:0000256" key="3">
    <source>
        <dbReference type="ARBA" id="ARBA00022692"/>
    </source>
</evidence>
<feature type="region of interest" description="Disordered" evidence="7">
    <location>
        <begin position="216"/>
        <end position="235"/>
    </location>
</feature>
<feature type="transmembrane region" description="Helical" evidence="8">
    <location>
        <begin position="93"/>
        <end position="114"/>
    </location>
</feature>
<keyword evidence="5" id="KW-0406">Ion transport</keyword>
<evidence type="ECO:0000256" key="6">
    <source>
        <dbReference type="ARBA" id="ARBA00023136"/>
    </source>
</evidence>
<evidence type="ECO:0000256" key="4">
    <source>
        <dbReference type="ARBA" id="ARBA00022989"/>
    </source>
</evidence>
<feature type="compositionally biased region" description="Polar residues" evidence="7">
    <location>
        <begin position="216"/>
        <end position="227"/>
    </location>
</feature>
<evidence type="ECO:0000313" key="10">
    <source>
        <dbReference type="EMBL" id="MFD1885277.1"/>
    </source>
</evidence>
<keyword evidence="2" id="KW-0813">Transport</keyword>
<gene>
    <name evidence="10" type="ORF">ACFSC9_07020</name>
</gene>
<feature type="transmembrane region" description="Helical" evidence="8">
    <location>
        <begin position="126"/>
        <end position="147"/>
    </location>
</feature>
<evidence type="ECO:0000256" key="1">
    <source>
        <dbReference type="ARBA" id="ARBA00004127"/>
    </source>
</evidence>
<feature type="transmembrane region" description="Helical" evidence="8">
    <location>
        <begin position="243"/>
        <end position="264"/>
    </location>
</feature>
<feature type="transmembrane region" description="Helical" evidence="8">
    <location>
        <begin position="30"/>
        <end position="48"/>
    </location>
</feature>
<feature type="transmembrane region" description="Helical" evidence="8">
    <location>
        <begin position="60"/>
        <end position="81"/>
    </location>
</feature>
<keyword evidence="4 8" id="KW-1133">Transmembrane helix</keyword>
<evidence type="ECO:0000256" key="7">
    <source>
        <dbReference type="SAM" id="MobiDB-lite"/>
    </source>
</evidence>
<evidence type="ECO:0000256" key="5">
    <source>
        <dbReference type="ARBA" id="ARBA00023065"/>
    </source>
</evidence>
<dbReference type="PANTHER" id="PTHR31503:SF22">
    <property type="entry name" value="VACUOLAR CALCIUM ION TRANSPORTER"/>
    <property type="match status" value="1"/>
</dbReference>